<dbReference type="AlphaFoldDB" id="A0A7W0C9F4"/>
<comment type="caution">
    <text evidence="2">The sequence shown here is derived from an EMBL/GenBank/DDBJ whole genome shotgun (WGS) entry which is preliminary data.</text>
</comment>
<dbReference type="InterPro" id="IPR014710">
    <property type="entry name" value="RmlC-like_jellyroll"/>
</dbReference>
<dbReference type="InterPro" id="IPR011051">
    <property type="entry name" value="RmlC_Cupin_sf"/>
</dbReference>
<dbReference type="Pfam" id="PF07883">
    <property type="entry name" value="Cupin_2"/>
    <property type="match status" value="1"/>
</dbReference>
<dbReference type="SUPFAM" id="SSF51182">
    <property type="entry name" value="RmlC-like cupins"/>
    <property type="match status" value="1"/>
</dbReference>
<dbReference type="EMBL" id="JACDUS010000004">
    <property type="protein sequence ID" value="MBA2881587.1"/>
    <property type="molecule type" value="Genomic_DNA"/>
</dbReference>
<dbReference type="InterPro" id="IPR013096">
    <property type="entry name" value="Cupin_2"/>
</dbReference>
<reference evidence="2 3" key="1">
    <citation type="submission" date="2020-07" db="EMBL/GenBank/DDBJ databases">
        <title>Genomic Encyclopedia of Type Strains, Phase IV (KMG-IV): sequencing the most valuable type-strain genomes for metagenomic binning, comparative biology and taxonomic classification.</title>
        <authorList>
            <person name="Goeker M."/>
        </authorList>
    </citation>
    <scope>NUCLEOTIDE SEQUENCE [LARGE SCALE GENOMIC DNA]</scope>
    <source>
        <strain evidence="2 3">DSM 17721</strain>
    </source>
</reference>
<dbReference type="Proteomes" id="UP000525298">
    <property type="component" value="Unassembled WGS sequence"/>
</dbReference>
<name>A0A7W0C9F4_9BACT</name>
<protein>
    <submittedName>
        <fullName evidence="2">Cupin 2 domain-containing protein</fullName>
    </submittedName>
</protein>
<keyword evidence="3" id="KW-1185">Reference proteome</keyword>
<gene>
    <name evidence="2" type="ORF">HNR65_001914</name>
</gene>
<dbReference type="CDD" id="cd06981">
    <property type="entry name" value="cupin_reut_a1446"/>
    <property type="match status" value="1"/>
</dbReference>
<proteinExistence type="predicted"/>
<evidence type="ECO:0000313" key="3">
    <source>
        <dbReference type="Proteomes" id="UP000525298"/>
    </source>
</evidence>
<feature type="domain" description="Cupin type-2" evidence="1">
    <location>
        <begin position="52"/>
        <end position="106"/>
    </location>
</feature>
<sequence length="109" mass="12568">MENHQKDNIFSLLPRKNDQEAVEPIVAHDHVVIERIVSRGHCSPETGWYDQKTNEWVIVLAGRATIFFESGQEVRLEKGDYVNISARTRHKVTWTDPGVETIWIAVHYG</sequence>
<evidence type="ECO:0000259" key="1">
    <source>
        <dbReference type="Pfam" id="PF07883"/>
    </source>
</evidence>
<dbReference type="RefSeq" id="WP_181551232.1">
    <property type="nucleotide sequence ID" value="NZ_JACDUS010000004.1"/>
</dbReference>
<organism evidence="2 3">
    <name type="scientific">Desulfosalsimonas propionicica</name>
    <dbReference type="NCBI Taxonomy" id="332175"/>
    <lineage>
        <taxon>Bacteria</taxon>
        <taxon>Pseudomonadati</taxon>
        <taxon>Thermodesulfobacteriota</taxon>
        <taxon>Desulfobacteria</taxon>
        <taxon>Desulfobacterales</taxon>
        <taxon>Desulfosalsimonadaceae</taxon>
        <taxon>Desulfosalsimonas</taxon>
    </lineage>
</organism>
<evidence type="ECO:0000313" key="2">
    <source>
        <dbReference type="EMBL" id="MBA2881587.1"/>
    </source>
</evidence>
<dbReference type="Gene3D" id="2.60.120.10">
    <property type="entry name" value="Jelly Rolls"/>
    <property type="match status" value="1"/>
</dbReference>
<accession>A0A7W0C9F4</accession>